<reference evidence="1" key="1">
    <citation type="submission" date="2020-08" db="EMBL/GenBank/DDBJ databases">
        <title>Multicomponent nature underlies the extraordinary mechanical properties of spider dragline silk.</title>
        <authorList>
            <person name="Kono N."/>
            <person name="Nakamura H."/>
            <person name="Mori M."/>
            <person name="Yoshida Y."/>
            <person name="Ohtoshi R."/>
            <person name="Malay A.D."/>
            <person name="Moran D.A.P."/>
            <person name="Tomita M."/>
            <person name="Numata K."/>
            <person name="Arakawa K."/>
        </authorList>
    </citation>
    <scope>NUCLEOTIDE SEQUENCE</scope>
</reference>
<dbReference type="AlphaFoldDB" id="A0A8X6UMC2"/>
<name>A0A8X6UMC2_NEPPI</name>
<evidence type="ECO:0000313" key="1">
    <source>
        <dbReference type="EMBL" id="GFU29030.1"/>
    </source>
</evidence>
<organism evidence="1 2">
    <name type="scientific">Nephila pilipes</name>
    <name type="common">Giant wood spider</name>
    <name type="synonym">Nephila maculata</name>
    <dbReference type="NCBI Taxonomy" id="299642"/>
    <lineage>
        <taxon>Eukaryota</taxon>
        <taxon>Metazoa</taxon>
        <taxon>Ecdysozoa</taxon>
        <taxon>Arthropoda</taxon>
        <taxon>Chelicerata</taxon>
        <taxon>Arachnida</taxon>
        <taxon>Araneae</taxon>
        <taxon>Araneomorphae</taxon>
        <taxon>Entelegynae</taxon>
        <taxon>Araneoidea</taxon>
        <taxon>Nephilidae</taxon>
        <taxon>Nephila</taxon>
    </lineage>
</organism>
<protein>
    <submittedName>
        <fullName evidence="1">Uncharacterized protein</fullName>
    </submittedName>
</protein>
<evidence type="ECO:0000313" key="2">
    <source>
        <dbReference type="Proteomes" id="UP000887013"/>
    </source>
</evidence>
<accession>A0A8X6UMC2</accession>
<dbReference type="Proteomes" id="UP000887013">
    <property type="component" value="Unassembled WGS sequence"/>
</dbReference>
<keyword evidence="2" id="KW-1185">Reference proteome</keyword>
<proteinExistence type="predicted"/>
<dbReference type="EMBL" id="BMAW01033169">
    <property type="protein sequence ID" value="GFU29030.1"/>
    <property type="molecule type" value="Genomic_DNA"/>
</dbReference>
<gene>
    <name evidence="1" type="ORF">NPIL_330401</name>
</gene>
<sequence length="124" mass="14736">MRSLILQGDRASADAEAARLFTLELREKKMEKMENIWWIKVSMYMKCFPLGKDAISYLHFKKSKLFAWIQSRNTETCLKLNEANLMEIINELHEDTIINEDTDNILKILLQVFPLLMLNKIWTW</sequence>
<comment type="caution">
    <text evidence="1">The sequence shown here is derived from an EMBL/GenBank/DDBJ whole genome shotgun (WGS) entry which is preliminary data.</text>
</comment>